<evidence type="ECO:0000313" key="1">
    <source>
        <dbReference type="EMBL" id="TGX83152.1"/>
    </source>
</evidence>
<proteinExistence type="predicted"/>
<gene>
    <name evidence="1" type="ORF">E5358_04200</name>
</gene>
<evidence type="ECO:0000313" key="2">
    <source>
        <dbReference type="Proteomes" id="UP000308886"/>
    </source>
</evidence>
<comment type="caution">
    <text evidence="1">The sequence shown here is derived from an EMBL/GenBank/DDBJ whole genome shotgun (WGS) entry which is preliminary data.</text>
</comment>
<protein>
    <submittedName>
        <fullName evidence="1">YeiH family putative sulfate export transporter</fullName>
    </submittedName>
</protein>
<dbReference type="EMBL" id="SRZC01000005">
    <property type="protein sequence ID" value="TGX83152.1"/>
    <property type="molecule type" value="Genomic_DNA"/>
</dbReference>
<sequence length="347" mass="37588">MNSNSVKGFLVIAAMSVAAWYIATLPAVKALSFSSLIIGILIGMVYANTLRNRQPKEWDGGIKFCSKRMLRLGIILYGFRLTFQDVIAVGPKAVLIDCIVVIVTILLGVWMGRQLGIDRETTLMTSTGSAICGAAAVLGAESIVKGKPHQTAVAVSTVVIFGTLSMFLYPIMYRSGLADLLTPQQMGIYTGSTLHEVAHVVGAGNAMGDQIATDSLIVKMVRVMLLVPVLIAMSWLLRKKDSRESGANSCETKKNKINIPWFAFVFLLMIGVNSGLHAMFGDRQWLTDSLKIVEIVSTFMLTLAMTALGSDTCIDKFKQAGAKPFYLAGVLYVWLVVGGFFLVKCLA</sequence>
<reference evidence="1" key="1">
    <citation type="submission" date="2019-04" db="EMBL/GenBank/DDBJ databases">
        <title>Microbes associate with the intestines of laboratory mice.</title>
        <authorList>
            <person name="Navarre W."/>
            <person name="Wong E."/>
            <person name="Huang K."/>
            <person name="Tropini C."/>
            <person name="Ng K."/>
            <person name="Yu B."/>
        </authorList>
    </citation>
    <scope>NUCLEOTIDE SEQUENCE</scope>
    <source>
        <strain evidence="1">NM73_A23</strain>
    </source>
</reference>
<name>A0AC61QRW7_9BACT</name>
<keyword evidence="2" id="KW-1185">Reference proteome</keyword>
<organism evidence="1 2">
    <name type="scientific">Palleniella muris</name>
    <dbReference type="NCBI Taxonomy" id="3038145"/>
    <lineage>
        <taxon>Bacteria</taxon>
        <taxon>Pseudomonadati</taxon>
        <taxon>Bacteroidota</taxon>
        <taxon>Bacteroidia</taxon>
        <taxon>Bacteroidales</taxon>
        <taxon>Prevotellaceae</taxon>
        <taxon>Palleniella</taxon>
    </lineage>
</organism>
<accession>A0AC61QRW7</accession>
<dbReference type="Proteomes" id="UP000308886">
    <property type="component" value="Unassembled WGS sequence"/>
</dbReference>